<organism evidence="1 2">
    <name type="scientific">Cirrhinus molitorella</name>
    <name type="common">mud carp</name>
    <dbReference type="NCBI Taxonomy" id="172907"/>
    <lineage>
        <taxon>Eukaryota</taxon>
        <taxon>Metazoa</taxon>
        <taxon>Chordata</taxon>
        <taxon>Craniata</taxon>
        <taxon>Vertebrata</taxon>
        <taxon>Euteleostomi</taxon>
        <taxon>Actinopterygii</taxon>
        <taxon>Neopterygii</taxon>
        <taxon>Teleostei</taxon>
        <taxon>Ostariophysi</taxon>
        <taxon>Cypriniformes</taxon>
        <taxon>Cyprinidae</taxon>
        <taxon>Labeoninae</taxon>
        <taxon>Labeonini</taxon>
        <taxon>Cirrhinus</taxon>
    </lineage>
</organism>
<dbReference type="EMBL" id="JAYMGO010000004">
    <property type="protein sequence ID" value="KAL1276253.1"/>
    <property type="molecule type" value="Genomic_DNA"/>
</dbReference>
<proteinExistence type="predicted"/>
<sequence length="205" mass="23420">MAFIKEESEEVKIEEAFRVEHKNIDEQKEKVVWIVGHNCIKWAERRAEAAWEPNLGLQKTSVHWLWKEDMRWSQLLDVVLATGVRPDVLVIHAGGNDLGLMRSVDLLSSMKKDLSVLQKCTDATVIFSGITERHVWRCGEGPKINKARKFVNSVMAKHMTNMGGEFIDNKEITIKRRELFGWDGVCLSDEGNDIFLRNLASAISK</sequence>
<comment type="caution">
    <text evidence="1">The sequence shown here is derived from an EMBL/GenBank/DDBJ whole genome shotgun (WGS) entry which is preliminary data.</text>
</comment>
<protein>
    <recommendedName>
        <fullName evidence="3">SGNH hydrolase-type esterase domain-containing protein</fullName>
    </recommendedName>
</protein>
<accession>A0ABR3NGZ4</accession>
<keyword evidence="2" id="KW-1185">Reference proteome</keyword>
<gene>
    <name evidence="1" type="ORF">QQF64_035876</name>
</gene>
<dbReference type="SUPFAM" id="SSF52266">
    <property type="entry name" value="SGNH hydrolase"/>
    <property type="match status" value="1"/>
</dbReference>
<evidence type="ECO:0000313" key="1">
    <source>
        <dbReference type="EMBL" id="KAL1276253.1"/>
    </source>
</evidence>
<dbReference type="Proteomes" id="UP001558613">
    <property type="component" value="Unassembled WGS sequence"/>
</dbReference>
<dbReference type="Gene3D" id="3.40.50.1110">
    <property type="entry name" value="SGNH hydrolase"/>
    <property type="match status" value="1"/>
</dbReference>
<evidence type="ECO:0008006" key="3">
    <source>
        <dbReference type="Google" id="ProtNLM"/>
    </source>
</evidence>
<name>A0ABR3NGZ4_9TELE</name>
<dbReference type="InterPro" id="IPR036514">
    <property type="entry name" value="SGNH_hydro_sf"/>
</dbReference>
<dbReference type="CDD" id="cd00229">
    <property type="entry name" value="SGNH_hydrolase"/>
    <property type="match status" value="1"/>
</dbReference>
<evidence type="ECO:0000313" key="2">
    <source>
        <dbReference type="Proteomes" id="UP001558613"/>
    </source>
</evidence>
<reference evidence="1 2" key="1">
    <citation type="submission" date="2023-09" db="EMBL/GenBank/DDBJ databases">
        <authorList>
            <person name="Wang M."/>
        </authorList>
    </citation>
    <scope>NUCLEOTIDE SEQUENCE [LARGE SCALE GENOMIC DNA]</scope>
    <source>
        <strain evidence="1">GT-2023</strain>
        <tissue evidence="1">Liver</tissue>
    </source>
</reference>